<evidence type="ECO:0000313" key="4">
    <source>
        <dbReference type="Proteomes" id="UP000262954"/>
    </source>
</evidence>
<proteinExistence type="inferred from homology"/>
<name>A0A354M6E9_9BACT</name>
<dbReference type="PANTHER" id="PTHR43236">
    <property type="entry name" value="ANTITOXIN HIGA1"/>
    <property type="match status" value="1"/>
</dbReference>
<comment type="similarity">
    <text evidence="1">Belongs to the short-chain fatty acyl-CoA assimilation regulator (ScfR) family.</text>
</comment>
<feature type="domain" description="HTH cro/C1-type" evidence="2">
    <location>
        <begin position="8"/>
        <end position="62"/>
    </location>
</feature>
<dbReference type="InterPro" id="IPR001387">
    <property type="entry name" value="Cro/C1-type_HTH"/>
</dbReference>
<evidence type="ECO:0000313" key="3">
    <source>
        <dbReference type="EMBL" id="HBJ10088.1"/>
    </source>
</evidence>
<organism evidence="3 4">
    <name type="scientific">Coprobacter fastidiosus</name>
    <dbReference type="NCBI Taxonomy" id="1099853"/>
    <lineage>
        <taxon>Bacteria</taxon>
        <taxon>Pseudomonadati</taxon>
        <taxon>Bacteroidota</taxon>
        <taxon>Bacteroidia</taxon>
        <taxon>Bacteroidales</taxon>
        <taxon>Barnesiellaceae</taxon>
        <taxon>Coprobacter</taxon>
    </lineage>
</organism>
<dbReference type="InterPro" id="IPR010359">
    <property type="entry name" value="IrrE_HExxH"/>
</dbReference>
<protein>
    <submittedName>
        <fullName evidence="3">DNA-binding protein</fullName>
    </submittedName>
</protein>
<dbReference type="GO" id="GO:0003677">
    <property type="term" value="F:DNA binding"/>
    <property type="evidence" value="ECO:0007669"/>
    <property type="project" value="UniProtKB-KW"/>
</dbReference>
<dbReference type="PROSITE" id="PS50943">
    <property type="entry name" value="HTH_CROC1"/>
    <property type="match status" value="1"/>
</dbReference>
<gene>
    <name evidence="3" type="ORF">DDY73_13905</name>
</gene>
<dbReference type="Gene3D" id="1.10.10.2910">
    <property type="match status" value="1"/>
</dbReference>
<sequence length="354" mass="41382">MNFNYKQLTFVREYRGYSQTELASKIPGLSQSNLSKFEKGLGVLSADVVKRIIDFLGFPEEFYNVKIGNNVDNAHYRRRSGISKKDRCHIDYSNKIIGYLVDEMSDSIEFPEMNLRFIDLEDGYTPESAAKFTRRYMGISDSEPIKDICSLLEKYGVIIVEKDYDEDIFDGVSFTTDKGSFVLVLNKNFSNDHKRLTIAHELGHIIMHLFPNYPIPDYRDKENEAFRFAAEFLMPSESIKPSLKNLRLSYLAPLKEYWLTSMASIIRRAKELACIDENKCKYFYIELSRRGYTKREPINVEIDEPSVFYEAYSLFKTELGYTMNDLSKAFKLPIDIIQEFCEKDKKMFRLKIVR</sequence>
<dbReference type="AlphaFoldDB" id="A0A354M6E9"/>
<dbReference type="InterPro" id="IPR010982">
    <property type="entry name" value="Lambda_DNA-bd_dom_sf"/>
</dbReference>
<dbReference type="Pfam" id="PF06114">
    <property type="entry name" value="Peptidase_M78"/>
    <property type="match status" value="1"/>
</dbReference>
<dbReference type="SMART" id="SM00530">
    <property type="entry name" value="HTH_XRE"/>
    <property type="match status" value="1"/>
</dbReference>
<dbReference type="CDD" id="cd00093">
    <property type="entry name" value="HTH_XRE"/>
    <property type="match status" value="1"/>
</dbReference>
<dbReference type="Pfam" id="PF13560">
    <property type="entry name" value="HTH_31"/>
    <property type="match status" value="1"/>
</dbReference>
<reference evidence="3 4" key="1">
    <citation type="journal article" date="2018" name="Nat. Biotechnol.">
        <title>A standardized bacterial taxonomy based on genome phylogeny substantially revises the tree of life.</title>
        <authorList>
            <person name="Parks D.H."/>
            <person name="Chuvochina M."/>
            <person name="Waite D.W."/>
            <person name="Rinke C."/>
            <person name="Skarshewski A."/>
            <person name="Chaumeil P.A."/>
            <person name="Hugenholtz P."/>
        </authorList>
    </citation>
    <scope>NUCLEOTIDE SEQUENCE [LARGE SCALE GENOMIC DNA]</scope>
    <source>
        <strain evidence="3">UBA11482</strain>
    </source>
</reference>
<accession>A0A354M6E9</accession>
<dbReference type="Proteomes" id="UP000262954">
    <property type="component" value="Unassembled WGS sequence"/>
</dbReference>
<dbReference type="SUPFAM" id="SSF47413">
    <property type="entry name" value="lambda repressor-like DNA-binding domains"/>
    <property type="match status" value="1"/>
</dbReference>
<dbReference type="EMBL" id="DNWC01000171">
    <property type="protein sequence ID" value="HBJ10088.1"/>
    <property type="molecule type" value="Genomic_DNA"/>
</dbReference>
<evidence type="ECO:0000259" key="2">
    <source>
        <dbReference type="PROSITE" id="PS50943"/>
    </source>
</evidence>
<comment type="caution">
    <text evidence="3">The sequence shown here is derived from an EMBL/GenBank/DDBJ whole genome shotgun (WGS) entry which is preliminary data.</text>
</comment>
<evidence type="ECO:0000256" key="1">
    <source>
        <dbReference type="ARBA" id="ARBA00007227"/>
    </source>
</evidence>
<dbReference type="Gene3D" id="1.10.260.40">
    <property type="entry name" value="lambda repressor-like DNA-binding domains"/>
    <property type="match status" value="1"/>
</dbReference>
<dbReference type="InterPro" id="IPR052345">
    <property type="entry name" value="Rad_response_metalloprotease"/>
</dbReference>
<keyword evidence="3" id="KW-0238">DNA-binding</keyword>
<dbReference type="PANTHER" id="PTHR43236:SF1">
    <property type="entry name" value="BLL7220 PROTEIN"/>
    <property type="match status" value="1"/>
</dbReference>